<organism evidence="2 3">
    <name type="scientific">Rickenella mellea</name>
    <dbReference type="NCBI Taxonomy" id="50990"/>
    <lineage>
        <taxon>Eukaryota</taxon>
        <taxon>Fungi</taxon>
        <taxon>Dikarya</taxon>
        <taxon>Basidiomycota</taxon>
        <taxon>Agaricomycotina</taxon>
        <taxon>Agaricomycetes</taxon>
        <taxon>Hymenochaetales</taxon>
        <taxon>Rickenellaceae</taxon>
        <taxon>Rickenella</taxon>
    </lineage>
</organism>
<name>A0A4Y7Q717_9AGAM</name>
<dbReference type="STRING" id="50990.A0A4Y7Q717"/>
<proteinExistence type="predicted"/>
<evidence type="ECO:0000256" key="1">
    <source>
        <dbReference type="SAM" id="MobiDB-lite"/>
    </source>
</evidence>
<evidence type="ECO:0000313" key="3">
    <source>
        <dbReference type="Proteomes" id="UP000294933"/>
    </source>
</evidence>
<gene>
    <name evidence="2" type="ORF">BD410DRAFT_802609</name>
</gene>
<feature type="region of interest" description="Disordered" evidence="1">
    <location>
        <begin position="242"/>
        <end position="296"/>
    </location>
</feature>
<evidence type="ECO:0000313" key="2">
    <source>
        <dbReference type="EMBL" id="TDL23354.1"/>
    </source>
</evidence>
<keyword evidence="3" id="KW-1185">Reference proteome</keyword>
<reference evidence="2 3" key="1">
    <citation type="submission" date="2018-06" db="EMBL/GenBank/DDBJ databases">
        <title>A transcriptomic atlas of mushroom development highlights an independent origin of complex multicellularity.</title>
        <authorList>
            <consortium name="DOE Joint Genome Institute"/>
            <person name="Krizsan K."/>
            <person name="Almasi E."/>
            <person name="Merenyi Z."/>
            <person name="Sahu N."/>
            <person name="Viragh M."/>
            <person name="Koszo T."/>
            <person name="Mondo S."/>
            <person name="Kiss B."/>
            <person name="Balint B."/>
            <person name="Kues U."/>
            <person name="Barry K."/>
            <person name="Hegedus J.C."/>
            <person name="Henrissat B."/>
            <person name="Johnson J."/>
            <person name="Lipzen A."/>
            <person name="Ohm R."/>
            <person name="Nagy I."/>
            <person name="Pangilinan J."/>
            <person name="Yan J."/>
            <person name="Xiong Y."/>
            <person name="Grigoriev I.V."/>
            <person name="Hibbett D.S."/>
            <person name="Nagy L.G."/>
        </authorList>
    </citation>
    <scope>NUCLEOTIDE SEQUENCE [LARGE SCALE GENOMIC DNA]</scope>
    <source>
        <strain evidence="2 3">SZMC22713</strain>
    </source>
</reference>
<sequence length="296" mass="33270">MNHQLRTTAFLNEDSIAALPSPSCSPTPPTEVVRSQGGGNLYTDDEKVYFVQFLKWWLMKYPDVDIHSDKRQFLDALHDNVPSHSIKSWGNHWRSNKKIVAQIIAKAKTKSLTNFRDKDRAVSSSLSSCVYESGAVEVGEGSLAYFDRAFNRDERHALAKRIASEGSFLAWFGLPEEQRWQNIYTTVNPRQPNYWPTMFQLADQATLTAKIIEIEQLVKKYLTKKFRELGVHAAEESLGHYNVPSLKHSNGEAVASPNATGRRPGISGKRGSPHSGPSHSQSVKKTQYPVISELMP</sequence>
<accession>A0A4Y7Q717</accession>
<dbReference type="OrthoDB" id="3194584at2759"/>
<protein>
    <submittedName>
        <fullName evidence="2">Uncharacterized protein</fullName>
    </submittedName>
</protein>
<dbReference type="VEuPathDB" id="FungiDB:BD410DRAFT_802609"/>
<dbReference type="AlphaFoldDB" id="A0A4Y7Q717"/>
<dbReference type="Proteomes" id="UP000294933">
    <property type="component" value="Unassembled WGS sequence"/>
</dbReference>
<dbReference type="EMBL" id="ML170170">
    <property type="protein sequence ID" value="TDL23354.1"/>
    <property type="molecule type" value="Genomic_DNA"/>
</dbReference>